<evidence type="ECO:0000313" key="2">
    <source>
        <dbReference type="EMBL" id="EYE92019.1"/>
    </source>
</evidence>
<dbReference type="HOGENOM" id="CLU_2704410_0_0_1"/>
<protein>
    <submittedName>
        <fullName evidence="2">Uncharacterized protein</fullName>
    </submittedName>
</protein>
<evidence type="ECO:0000313" key="3">
    <source>
        <dbReference type="Proteomes" id="UP000019804"/>
    </source>
</evidence>
<accession>A0A017S5X2</accession>
<keyword evidence="1" id="KW-0812">Transmembrane</keyword>
<dbReference type="Proteomes" id="UP000019804">
    <property type="component" value="Unassembled WGS sequence"/>
</dbReference>
<dbReference type="AlphaFoldDB" id="A0A017S5X2"/>
<sequence>MTWKFRTTRFALQFIMDIGWTLNNSVLVMVRFCGLCLSQAVCFVGWGGYPTKRPPKGLYTSHCQRMYIANLAG</sequence>
<keyword evidence="1" id="KW-1133">Transmembrane helix</keyword>
<evidence type="ECO:0000256" key="1">
    <source>
        <dbReference type="SAM" id="Phobius"/>
    </source>
</evidence>
<proteinExistence type="predicted"/>
<keyword evidence="1" id="KW-0472">Membrane</keyword>
<organism evidence="2 3">
    <name type="scientific">Aspergillus ruber (strain CBS 135680)</name>
    <dbReference type="NCBI Taxonomy" id="1388766"/>
    <lineage>
        <taxon>Eukaryota</taxon>
        <taxon>Fungi</taxon>
        <taxon>Dikarya</taxon>
        <taxon>Ascomycota</taxon>
        <taxon>Pezizomycotina</taxon>
        <taxon>Eurotiomycetes</taxon>
        <taxon>Eurotiomycetidae</taxon>
        <taxon>Eurotiales</taxon>
        <taxon>Aspergillaceae</taxon>
        <taxon>Aspergillus</taxon>
        <taxon>Aspergillus subgen. Aspergillus</taxon>
    </lineage>
</organism>
<gene>
    <name evidence="2" type="ORF">EURHEDRAFT_416013</name>
</gene>
<keyword evidence="3" id="KW-1185">Reference proteome</keyword>
<feature type="transmembrane region" description="Helical" evidence="1">
    <location>
        <begin position="26"/>
        <end position="49"/>
    </location>
</feature>
<reference evidence="3" key="1">
    <citation type="journal article" date="2014" name="Nat. Commun.">
        <title>Genomic adaptations of the halophilic Dead Sea filamentous fungus Eurotium rubrum.</title>
        <authorList>
            <person name="Kis-Papo T."/>
            <person name="Weig A.R."/>
            <person name="Riley R."/>
            <person name="Persoh D."/>
            <person name="Salamov A."/>
            <person name="Sun H."/>
            <person name="Lipzen A."/>
            <person name="Wasser S.P."/>
            <person name="Rambold G."/>
            <person name="Grigoriev I.V."/>
            <person name="Nevo E."/>
        </authorList>
    </citation>
    <scope>NUCLEOTIDE SEQUENCE [LARGE SCALE GENOMIC DNA]</scope>
    <source>
        <strain evidence="3">CBS 135680</strain>
    </source>
</reference>
<dbReference type="EMBL" id="KK088440">
    <property type="protein sequence ID" value="EYE92019.1"/>
    <property type="molecule type" value="Genomic_DNA"/>
</dbReference>
<name>A0A017S5X2_ASPRC</name>